<organism evidence="1">
    <name type="scientific">marine metagenome</name>
    <dbReference type="NCBI Taxonomy" id="408172"/>
    <lineage>
        <taxon>unclassified sequences</taxon>
        <taxon>metagenomes</taxon>
        <taxon>ecological metagenomes</taxon>
    </lineage>
</organism>
<sequence length="54" mass="6242">MGESQNAWVLYPVSISILALPMKESENMRTEQIKQMVMSRYDRFAETGGKQEEC</sequence>
<protein>
    <submittedName>
        <fullName evidence="1">Uncharacterized protein</fullName>
    </submittedName>
</protein>
<gene>
    <name evidence="1" type="ORF">METZ01_LOCUS308131</name>
</gene>
<evidence type="ECO:0000313" key="1">
    <source>
        <dbReference type="EMBL" id="SVC55277.1"/>
    </source>
</evidence>
<accession>A0A382N517</accession>
<reference evidence="1" key="1">
    <citation type="submission" date="2018-05" db="EMBL/GenBank/DDBJ databases">
        <authorList>
            <person name="Lanie J.A."/>
            <person name="Ng W.-L."/>
            <person name="Kazmierczak K.M."/>
            <person name="Andrzejewski T.M."/>
            <person name="Davidsen T.M."/>
            <person name="Wayne K.J."/>
            <person name="Tettelin H."/>
            <person name="Glass J.I."/>
            <person name="Rusch D."/>
            <person name="Podicherti R."/>
            <person name="Tsui H.-C.T."/>
            <person name="Winkler M.E."/>
        </authorList>
    </citation>
    <scope>NUCLEOTIDE SEQUENCE</scope>
</reference>
<dbReference type="EMBL" id="UINC01097512">
    <property type="protein sequence ID" value="SVC55277.1"/>
    <property type="molecule type" value="Genomic_DNA"/>
</dbReference>
<name>A0A382N517_9ZZZZ</name>
<dbReference type="AlphaFoldDB" id="A0A382N517"/>
<proteinExistence type="predicted"/>